<comment type="catalytic activity">
    <reaction evidence="3">
        <text>a phosphate monoester + H2O = an alcohol + phosphate</text>
        <dbReference type="Rhea" id="RHEA:15017"/>
        <dbReference type="ChEBI" id="CHEBI:15377"/>
        <dbReference type="ChEBI" id="CHEBI:30879"/>
        <dbReference type="ChEBI" id="CHEBI:43474"/>
        <dbReference type="ChEBI" id="CHEBI:67140"/>
        <dbReference type="EC" id="3.1.3.2"/>
    </reaction>
</comment>
<organism evidence="7 8">
    <name type="scientific">Actinia tenebrosa</name>
    <name type="common">Australian red waratah sea anemone</name>
    <dbReference type="NCBI Taxonomy" id="6105"/>
    <lineage>
        <taxon>Eukaryota</taxon>
        <taxon>Metazoa</taxon>
        <taxon>Cnidaria</taxon>
        <taxon>Anthozoa</taxon>
        <taxon>Hexacorallia</taxon>
        <taxon>Actiniaria</taxon>
        <taxon>Actiniidae</taxon>
        <taxon>Actinia</taxon>
    </lineage>
</organism>
<dbReference type="Gene3D" id="2.60.40.380">
    <property type="entry name" value="Purple acid phosphatase-like, N-terminal"/>
    <property type="match status" value="1"/>
</dbReference>
<dbReference type="InterPro" id="IPR008963">
    <property type="entry name" value="Purple_acid_Pase-like_N"/>
</dbReference>
<feature type="domain" description="Purple acid phosphatase C-terminal" evidence="5">
    <location>
        <begin position="384"/>
        <end position="445"/>
    </location>
</feature>
<dbReference type="InterPro" id="IPR041792">
    <property type="entry name" value="MPP_PAP"/>
</dbReference>
<dbReference type="SUPFAM" id="SSF49363">
    <property type="entry name" value="Purple acid phosphatase, N-terminal domain"/>
    <property type="match status" value="1"/>
</dbReference>
<sequence length="506" mass="58060">MAITCHSVPVIRGKKFRYGNKMESILHLIIFLTFTVENGAAYGSSSISPQPEQIHISRTADQSEMMITWTTLAPASSSVVEYNFKGQPLTNVAKGNSKPYKTCGWKKRYIHIHRVKLKGLLPSTSYGYRCGGSDGWSAIYFFKTSKVGNQWSPSLAVYGDLGVGNAQSLSKLQTEVQNGDYDAVLHVGDFAYDMSHDESRVADAFMNQIETIAAYVPYMVCPGNHEFQCNFSNYRERFSMPGDNQGLFYSWNIGPAHIISFSTELYYFLQYGIEQLVNQYKWLQKDLEEANLPHNRSIRPWIITMGHRPMYCSNMVGDGCENHENEIRTGITSLKLFPLEELFYKHGVDLEIWAHEHSYERLFPVYNHKIYNGSLEHPYTNPRAPVHIVTGSAGCKYCHDKFKRDYGPWTAFRTLDYGYTRMKIHNFTHLYLEQVSIDKNNKVIDRVWIIKDKHGREAWASDDVVQGVPSDAGSLFKANSFKTMKNFNDIIEKYTNDLKSRNNPYK</sequence>
<dbReference type="PANTHER" id="PTHR45867">
    <property type="entry name" value="PURPLE ACID PHOSPHATASE"/>
    <property type="match status" value="1"/>
</dbReference>
<dbReference type="Proteomes" id="UP000515163">
    <property type="component" value="Unplaced"/>
</dbReference>
<evidence type="ECO:0000313" key="7">
    <source>
        <dbReference type="Proteomes" id="UP000515163"/>
    </source>
</evidence>
<dbReference type="InterPro" id="IPR015914">
    <property type="entry name" value="PAPs_N"/>
</dbReference>
<dbReference type="CDD" id="cd00839">
    <property type="entry name" value="MPP_PAPs"/>
    <property type="match status" value="1"/>
</dbReference>
<gene>
    <name evidence="8" type="primary">LOC116294395</name>
</gene>
<dbReference type="GeneID" id="116294395"/>
<proteinExistence type="inferred from homology"/>
<evidence type="ECO:0000256" key="2">
    <source>
        <dbReference type="ARBA" id="ARBA00023180"/>
    </source>
</evidence>
<feature type="domain" description="Purple acid phosphatase N-terminal" evidence="6">
    <location>
        <begin position="51"/>
        <end position="144"/>
    </location>
</feature>
<dbReference type="InterPro" id="IPR025733">
    <property type="entry name" value="PAPs_C"/>
</dbReference>
<dbReference type="InParanoid" id="A0A6P8HRU7"/>
<dbReference type="SUPFAM" id="SSF56300">
    <property type="entry name" value="Metallo-dependent phosphatases"/>
    <property type="match status" value="1"/>
</dbReference>
<protein>
    <recommendedName>
        <fullName evidence="3">Purple acid phosphatase</fullName>
        <ecNumber evidence="3">3.1.3.2</ecNumber>
    </recommendedName>
</protein>
<dbReference type="Pfam" id="PF00149">
    <property type="entry name" value="Metallophos"/>
    <property type="match status" value="1"/>
</dbReference>
<keyword evidence="7" id="KW-1185">Reference proteome</keyword>
<name>A0A6P8HRU7_ACTTE</name>
<evidence type="ECO:0000313" key="8">
    <source>
        <dbReference type="RefSeq" id="XP_031557853.1"/>
    </source>
</evidence>
<dbReference type="Gene3D" id="3.60.21.10">
    <property type="match status" value="1"/>
</dbReference>
<dbReference type="OrthoDB" id="45007at2759"/>
<dbReference type="FunCoup" id="A0A6P8HRU7">
    <property type="interactions" value="73"/>
</dbReference>
<reference evidence="8" key="1">
    <citation type="submission" date="2025-08" db="UniProtKB">
        <authorList>
            <consortium name="RefSeq"/>
        </authorList>
    </citation>
    <scope>IDENTIFICATION</scope>
    <source>
        <tissue evidence="8">Tentacle</tissue>
    </source>
</reference>
<evidence type="ECO:0000259" key="6">
    <source>
        <dbReference type="Pfam" id="PF16656"/>
    </source>
</evidence>
<dbReference type="Pfam" id="PF14008">
    <property type="entry name" value="Metallophos_C"/>
    <property type="match status" value="1"/>
</dbReference>
<evidence type="ECO:0000259" key="4">
    <source>
        <dbReference type="Pfam" id="PF00149"/>
    </source>
</evidence>
<dbReference type="InterPro" id="IPR029052">
    <property type="entry name" value="Metallo-depent_PP-like"/>
</dbReference>
<keyword evidence="3" id="KW-0378">Hydrolase</keyword>
<keyword evidence="2" id="KW-0325">Glycoprotein</keyword>
<evidence type="ECO:0000256" key="1">
    <source>
        <dbReference type="ARBA" id="ARBA00022729"/>
    </source>
</evidence>
<dbReference type="PANTHER" id="PTHR45867:SF3">
    <property type="entry name" value="ACID PHOSPHATASE TYPE 7"/>
    <property type="match status" value="1"/>
</dbReference>
<dbReference type="GO" id="GO:0046872">
    <property type="term" value="F:metal ion binding"/>
    <property type="evidence" value="ECO:0007669"/>
    <property type="project" value="InterPro"/>
</dbReference>
<dbReference type="KEGG" id="aten:116294395"/>
<dbReference type="InterPro" id="IPR004843">
    <property type="entry name" value="Calcineurin-like_PHP"/>
</dbReference>
<dbReference type="EC" id="3.1.3.2" evidence="3"/>
<dbReference type="RefSeq" id="XP_031557853.1">
    <property type="nucleotide sequence ID" value="XM_031701993.1"/>
</dbReference>
<evidence type="ECO:0000256" key="3">
    <source>
        <dbReference type="RuleBase" id="RU361203"/>
    </source>
</evidence>
<dbReference type="AlphaFoldDB" id="A0A6P8HRU7"/>
<evidence type="ECO:0000259" key="5">
    <source>
        <dbReference type="Pfam" id="PF14008"/>
    </source>
</evidence>
<dbReference type="GO" id="GO:0003993">
    <property type="term" value="F:acid phosphatase activity"/>
    <property type="evidence" value="ECO:0007669"/>
    <property type="project" value="UniProtKB-EC"/>
</dbReference>
<keyword evidence="1" id="KW-0732">Signal</keyword>
<dbReference type="Pfam" id="PF16656">
    <property type="entry name" value="Pur_ac_phosph_N"/>
    <property type="match status" value="1"/>
</dbReference>
<comment type="similarity">
    <text evidence="3">Belongs to the metallophosphoesterase superfamily. Purple acid phosphatase family.</text>
</comment>
<accession>A0A6P8HRU7</accession>
<feature type="domain" description="Calcineurin-like phosphoesterase" evidence="4">
    <location>
        <begin position="155"/>
        <end position="359"/>
    </location>
</feature>